<dbReference type="Gene3D" id="3.40.470.10">
    <property type="entry name" value="Uracil-DNA glycosylase-like domain"/>
    <property type="match status" value="1"/>
</dbReference>
<comment type="similarity">
    <text evidence="1">Belongs to the uracil-DNA glycosylase (UDG) superfamily. Type 4 (UDGa) family.</text>
</comment>
<evidence type="ECO:0000313" key="13">
    <source>
        <dbReference type="Proteomes" id="UP000045978"/>
    </source>
</evidence>
<dbReference type="PANTHER" id="PTHR33693:SF9">
    <property type="entry name" value="TYPE-4 URACIL-DNA GLYCOSYLASE"/>
    <property type="match status" value="1"/>
</dbReference>
<dbReference type="Pfam" id="PF13566">
    <property type="entry name" value="DUF4130"/>
    <property type="match status" value="1"/>
</dbReference>
<feature type="transmembrane region" description="Helical" evidence="10">
    <location>
        <begin position="6"/>
        <end position="27"/>
    </location>
</feature>
<proteinExistence type="inferred from homology"/>
<evidence type="ECO:0000256" key="10">
    <source>
        <dbReference type="SAM" id="Phobius"/>
    </source>
</evidence>
<keyword evidence="3" id="KW-0004">4Fe-4S</keyword>
<evidence type="ECO:0000313" key="12">
    <source>
        <dbReference type="EMBL" id="CTP88415.1"/>
    </source>
</evidence>
<keyword evidence="4" id="KW-0479">Metal-binding</keyword>
<dbReference type="InterPro" id="IPR036895">
    <property type="entry name" value="Uracil-DNA_glycosylase-like_sf"/>
</dbReference>
<dbReference type="InterPro" id="IPR051536">
    <property type="entry name" value="UDG_Type-4/5"/>
</dbReference>
<dbReference type="SMART" id="SM00986">
    <property type="entry name" value="UDG"/>
    <property type="match status" value="1"/>
</dbReference>
<evidence type="ECO:0000259" key="11">
    <source>
        <dbReference type="SMART" id="SM00986"/>
    </source>
</evidence>
<dbReference type="InterPro" id="IPR005273">
    <property type="entry name" value="Ura-DNA_glyco_family4"/>
</dbReference>
<evidence type="ECO:0000256" key="7">
    <source>
        <dbReference type="ARBA" id="ARBA00023004"/>
    </source>
</evidence>
<dbReference type="NCBIfam" id="TIGR03915">
    <property type="entry name" value="SAM_7_link_chp"/>
    <property type="match status" value="1"/>
</dbReference>
<dbReference type="GO" id="GO:0046872">
    <property type="term" value="F:metal ion binding"/>
    <property type="evidence" value="ECO:0007669"/>
    <property type="project" value="UniProtKB-KW"/>
</dbReference>
<gene>
    <name evidence="12" type="ORF">XTPLMG730_2134</name>
</gene>
<evidence type="ECO:0000256" key="2">
    <source>
        <dbReference type="ARBA" id="ARBA00019403"/>
    </source>
</evidence>
<accession>A0A0K2ZYQ1</accession>
<evidence type="ECO:0000256" key="4">
    <source>
        <dbReference type="ARBA" id="ARBA00022723"/>
    </source>
</evidence>
<dbReference type="PANTHER" id="PTHR33693">
    <property type="entry name" value="TYPE-5 URACIL-DNA GLYCOSYLASE"/>
    <property type="match status" value="1"/>
</dbReference>
<evidence type="ECO:0000256" key="8">
    <source>
        <dbReference type="ARBA" id="ARBA00023014"/>
    </source>
</evidence>
<dbReference type="GO" id="GO:0097506">
    <property type="term" value="F:deaminated base DNA N-glycosylase activity"/>
    <property type="evidence" value="ECO:0007669"/>
    <property type="project" value="UniProtKB-ARBA"/>
</dbReference>
<protein>
    <recommendedName>
        <fullName evidence="2">Type-4 uracil-DNA glycosylase</fullName>
    </recommendedName>
</protein>
<keyword evidence="7" id="KW-0408">Iron</keyword>
<sequence length="507" mass="55914">MVGGVLWWGAALALPVLVAWFGGVGVFRAEVVPAWSLEAWRGAARAAWCAQVAPESLVWEGDAQGGLLAGTDVAMLPVTVAAPRVSAEFLALAGAVLCHRDPQRHALLYRLLWRIAAGERALLQRVTDADVHRAQQWAQAVRRDSHKMKAFVRFREVLGEDETFVAWFEPEHRIVDRVAPFFARRFAGMRWAILTPYRSARWDGAALQFGAGAQRADAPADDAQDALWRTYYANIFNPARLNPDMMRQEMPQKYWKNLPETQLLPGLIREAGQRVRAMAERAPAPVRRRIPAAPPPAVVATDDSLGALRAAALECRRCPLWQPATQTVFGEGPHDAALMVVGEQPGDEEDLSGRPFVGPAGRLFDRALHELGIARAGLYVTNAVKHFRFEQRGKARLHRNPDRAHVEACRFWLAGELARVRPRVVLCLGATAARAVLGNGFALMAQRGQWQTLADGSRALATVHPSWVLRQRGGDAGEAAYRGFVDDLRELAQATHIPRSADARPGR</sequence>
<dbReference type="NCBIfam" id="TIGR03914">
    <property type="entry name" value="UDG_fam_dom"/>
    <property type="match status" value="1"/>
</dbReference>
<keyword evidence="5" id="KW-0227">DNA damage</keyword>
<dbReference type="GO" id="GO:0006281">
    <property type="term" value="P:DNA repair"/>
    <property type="evidence" value="ECO:0007669"/>
    <property type="project" value="UniProtKB-KW"/>
</dbReference>
<keyword evidence="9" id="KW-0234">DNA repair</keyword>
<name>A0A0K2ZYQ1_9XANT</name>
<evidence type="ECO:0000256" key="3">
    <source>
        <dbReference type="ARBA" id="ARBA00022485"/>
    </source>
</evidence>
<keyword evidence="10" id="KW-1133">Transmembrane helix</keyword>
<reference evidence="12 13" key="1">
    <citation type="submission" date="2015-07" db="EMBL/GenBank/DDBJ databases">
        <authorList>
            <person name="Noorani M."/>
        </authorList>
    </citation>
    <scope>NUCLEOTIDE SEQUENCE [LARGE SCALE GENOMIC DNA]</scope>
    <source>
        <strain evidence="12">LMG730</strain>
    </source>
</reference>
<dbReference type="InterPro" id="IPR023875">
    <property type="entry name" value="DNA_repair_put"/>
</dbReference>
<keyword evidence="8" id="KW-0411">Iron-sulfur</keyword>
<keyword evidence="10" id="KW-0472">Membrane</keyword>
<dbReference type="InterPro" id="IPR005122">
    <property type="entry name" value="Uracil-DNA_glycosylase-like"/>
</dbReference>
<dbReference type="EMBL" id="CXOJ01000044">
    <property type="protein sequence ID" value="CTP88415.1"/>
    <property type="molecule type" value="Genomic_DNA"/>
</dbReference>
<dbReference type="GO" id="GO:0051539">
    <property type="term" value="F:4 iron, 4 sulfur cluster binding"/>
    <property type="evidence" value="ECO:0007669"/>
    <property type="project" value="UniProtKB-KW"/>
</dbReference>
<evidence type="ECO:0000256" key="5">
    <source>
        <dbReference type="ARBA" id="ARBA00022763"/>
    </source>
</evidence>
<keyword evidence="6" id="KW-0378">Hydrolase</keyword>
<organism evidence="12 13">
    <name type="scientific">Xanthomonas graminis pv. phlei</name>
    <dbReference type="NCBI Taxonomy" id="487906"/>
    <lineage>
        <taxon>Bacteria</taxon>
        <taxon>Pseudomonadati</taxon>
        <taxon>Pseudomonadota</taxon>
        <taxon>Gammaproteobacteria</taxon>
        <taxon>Lysobacterales</taxon>
        <taxon>Lysobacteraceae</taxon>
        <taxon>Xanthomonas</taxon>
        <taxon>Xanthomonas translucens group</taxon>
        <taxon>Xanthomonas graminis</taxon>
    </lineage>
</organism>
<dbReference type="AlphaFoldDB" id="A0A0K2ZYQ1"/>
<evidence type="ECO:0000256" key="6">
    <source>
        <dbReference type="ARBA" id="ARBA00022801"/>
    </source>
</evidence>
<dbReference type="CDD" id="cd10030">
    <property type="entry name" value="UDG-F4_TTUDGA_SPO1dp_like"/>
    <property type="match status" value="1"/>
</dbReference>
<dbReference type="InterPro" id="IPR025404">
    <property type="entry name" value="DUF4130"/>
</dbReference>
<dbReference type="SUPFAM" id="SSF52141">
    <property type="entry name" value="Uracil-DNA glycosylase-like"/>
    <property type="match status" value="1"/>
</dbReference>
<dbReference type="SMART" id="SM00987">
    <property type="entry name" value="UreE_C"/>
    <property type="match status" value="1"/>
</dbReference>
<evidence type="ECO:0000256" key="1">
    <source>
        <dbReference type="ARBA" id="ARBA00006521"/>
    </source>
</evidence>
<dbReference type="Pfam" id="PF03167">
    <property type="entry name" value="UDG"/>
    <property type="match status" value="1"/>
</dbReference>
<feature type="domain" description="Uracil-DNA glycosylase-like" evidence="11">
    <location>
        <begin position="329"/>
        <end position="489"/>
    </location>
</feature>
<evidence type="ECO:0000256" key="9">
    <source>
        <dbReference type="ARBA" id="ARBA00023204"/>
    </source>
</evidence>
<keyword evidence="10" id="KW-0812">Transmembrane</keyword>
<dbReference type="Proteomes" id="UP000045978">
    <property type="component" value="Unassembled WGS sequence"/>
</dbReference>